<reference evidence="1 2" key="1">
    <citation type="submission" date="2015-06" db="EMBL/GenBank/DDBJ databases">
        <title>Recapitulation of the evolution of biosynthetic gene clusters reveals hidden chemical diversity on bacterial genomes.</title>
        <authorList>
            <person name="Cruz-Morales P."/>
            <person name="Martinez-Guerrero C."/>
            <person name="Morales-Escalante M.A."/>
            <person name="Yanez-Guerra L.A."/>
            <person name="Kopp J.F."/>
            <person name="Feldmann J."/>
            <person name="Ramos-Aboites H.E."/>
            <person name="Barona-Gomez F."/>
        </authorList>
    </citation>
    <scope>NUCLEOTIDE SEQUENCE [LARGE SCALE GENOMIC DNA]</scope>
    <source>
        <strain evidence="1 2">ATCC 31245</strain>
    </source>
</reference>
<dbReference type="PATRIC" id="fig|66430.4.peg.6866"/>
<dbReference type="Proteomes" id="UP000035932">
    <property type="component" value="Unassembled WGS sequence"/>
</dbReference>
<dbReference type="STRING" id="66430.ACS04_20190"/>
<comment type="caution">
    <text evidence="1">The sequence shown here is derived from an EMBL/GenBank/DDBJ whole genome shotgun (WGS) entry which is preliminary data.</text>
</comment>
<dbReference type="OrthoDB" id="4200801at2"/>
<dbReference type="AlphaFoldDB" id="A0A0J6XMU3"/>
<protein>
    <recommendedName>
        <fullName evidence="3">Resolvase/invertase-type recombinase catalytic domain-containing protein</fullName>
    </recommendedName>
</protein>
<keyword evidence="2" id="KW-1185">Reference proteome</keyword>
<gene>
    <name evidence="1" type="ORF">ACS04_20190</name>
</gene>
<proteinExistence type="predicted"/>
<name>A0A0J6XMU3_9ACTN</name>
<evidence type="ECO:0008006" key="3">
    <source>
        <dbReference type="Google" id="ProtNLM"/>
    </source>
</evidence>
<dbReference type="RefSeq" id="WP_048478070.1">
    <property type="nucleotide sequence ID" value="NZ_JBIRUD010000033.1"/>
</dbReference>
<sequence>MPDTFAAFSALVPPAVRAAPIGSVALYAVVPSEADGTRVLDELRSYIAGRGWHVPVGCAVADVGVLGADRHRSGWRRVRRAVQAQAITGLVVPCFAHIGHRWADWNRERTWLLRRGLFVMATDPTALPVGVSPEEVLAHE</sequence>
<evidence type="ECO:0000313" key="1">
    <source>
        <dbReference type="EMBL" id="KMO96018.1"/>
    </source>
</evidence>
<accession>A0A0J6XMU3</accession>
<organism evidence="1 2">
    <name type="scientific">Streptomyces roseus</name>
    <dbReference type="NCBI Taxonomy" id="66430"/>
    <lineage>
        <taxon>Bacteria</taxon>
        <taxon>Bacillati</taxon>
        <taxon>Actinomycetota</taxon>
        <taxon>Actinomycetes</taxon>
        <taxon>Kitasatosporales</taxon>
        <taxon>Streptomycetaceae</taxon>
        <taxon>Streptomyces</taxon>
    </lineage>
</organism>
<evidence type="ECO:0000313" key="2">
    <source>
        <dbReference type="Proteomes" id="UP000035932"/>
    </source>
</evidence>
<dbReference type="EMBL" id="LFML01000079">
    <property type="protein sequence ID" value="KMO96018.1"/>
    <property type="molecule type" value="Genomic_DNA"/>
</dbReference>